<dbReference type="GO" id="GO:0071897">
    <property type="term" value="P:DNA biosynthetic process"/>
    <property type="evidence" value="ECO:0007669"/>
    <property type="project" value="UniProtKB-ARBA"/>
</dbReference>
<dbReference type="AlphaFoldDB" id="A0A8X7CJM0"/>
<evidence type="ECO:0000259" key="1">
    <source>
        <dbReference type="Pfam" id="PF00078"/>
    </source>
</evidence>
<evidence type="ECO:0000313" key="3">
    <source>
        <dbReference type="Proteomes" id="UP000886998"/>
    </source>
</evidence>
<dbReference type="SUPFAM" id="SSF56672">
    <property type="entry name" value="DNA/RNA polymerases"/>
    <property type="match status" value="1"/>
</dbReference>
<organism evidence="2 3">
    <name type="scientific">Trichonephila inaurata madagascariensis</name>
    <dbReference type="NCBI Taxonomy" id="2747483"/>
    <lineage>
        <taxon>Eukaryota</taxon>
        <taxon>Metazoa</taxon>
        <taxon>Ecdysozoa</taxon>
        <taxon>Arthropoda</taxon>
        <taxon>Chelicerata</taxon>
        <taxon>Arachnida</taxon>
        <taxon>Araneae</taxon>
        <taxon>Araneomorphae</taxon>
        <taxon>Entelegynae</taxon>
        <taxon>Araneoidea</taxon>
        <taxon>Nephilidae</taxon>
        <taxon>Trichonephila</taxon>
        <taxon>Trichonephila inaurata</taxon>
    </lineage>
</organism>
<dbReference type="PANTHER" id="PTHR47331:SF1">
    <property type="entry name" value="GAG-LIKE PROTEIN"/>
    <property type="match status" value="1"/>
</dbReference>
<dbReference type="Pfam" id="PF00078">
    <property type="entry name" value="RVT_1"/>
    <property type="match status" value="1"/>
</dbReference>
<dbReference type="Gene3D" id="3.30.70.270">
    <property type="match status" value="1"/>
</dbReference>
<dbReference type="InterPro" id="IPR043502">
    <property type="entry name" value="DNA/RNA_pol_sf"/>
</dbReference>
<dbReference type="EMBL" id="BMAV01018605">
    <property type="protein sequence ID" value="GFY71088.1"/>
    <property type="molecule type" value="Genomic_DNA"/>
</dbReference>
<keyword evidence="3" id="KW-1185">Reference proteome</keyword>
<reference evidence="2" key="1">
    <citation type="submission" date="2020-08" db="EMBL/GenBank/DDBJ databases">
        <title>Multicomponent nature underlies the extraordinary mechanical properties of spider dragline silk.</title>
        <authorList>
            <person name="Kono N."/>
            <person name="Nakamura H."/>
            <person name="Mori M."/>
            <person name="Yoshida Y."/>
            <person name="Ohtoshi R."/>
            <person name="Malay A.D."/>
            <person name="Moran D.A.P."/>
            <person name="Tomita M."/>
            <person name="Numata K."/>
            <person name="Arakawa K."/>
        </authorList>
    </citation>
    <scope>NUCLEOTIDE SEQUENCE</scope>
</reference>
<name>A0A8X7CJM0_9ARAC</name>
<dbReference type="Proteomes" id="UP000886998">
    <property type="component" value="Unassembled WGS sequence"/>
</dbReference>
<dbReference type="InterPro" id="IPR043128">
    <property type="entry name" value="Rev_trsase/Diguanyl_cyclase"/>
</dbReference>
<sequence>MGIEESLNRFWNPESIGIKDDGVNDEEDTTLENFNKTVCVKKGIIEEVLDPEKPKNRPVFYLPHQIVIRKESITTKLRIVFDASAHEIGEFSLNDCLFQGENLNPNIIRLLINFRLFKVAFLADIEKAFLQISLSDKDRDAVRFLVADADGNIKVYKFNRVLFGVKSSPYLLSATIKNHIAKYCQEFPAAVEVLENCFYVDDLIAGKKVLNLHSKFLSEQRKL</sequence>
<accession>A0A8X7CJM0</accession>
<protein>
    <submittedName>
        <fullName evidence="2">Integrase catalytic domain-containing protein</fullName>
    </submittedName>
</protein>
<dbReference type="OrthoDB" id="6020750at2759"/>
<gene>
    <name evidence="2" type="primary">AVEN_44913_1</name>
    <name evidence="2" type="ORF">TNIN_346771</name>
</gene>
<feature type="domain" description="Reverse transcriptase" evidence="1">
    <location>
        <begin position="119"/>
        <end position="216"/>
    </location>
</feature>
<evidence type="ECO:0000313" key="2">
    <source>
        <dbReference type="EMBL" id="GFY71088.1"/>
    </source>
</evidence>
<comment type="caution">
    <text evidence="2">The sequence shown here is derived from an EMBL/GenBank/DDBJ whole genome shotgun (WGS) entry which is preliminary data.</text>
</comment>
<dbReference type="InterPro" id="IPR000477">
    <property type="entry name" value="RT_dom"/>
</dbReference>
<dbReference type="Gene3D" id="3.10.10.10">
    <property type="entry name" value="HIV Type 1 Reverse Transcriptase, subunit A, domain 1"/>
    <property type="match status" value="1"/>
</dbReference>
<proteinExistence type="predicted"/>
<dbReference type="PANTHER" id="PTHR47331">
    <property type="entry name" value="PHD-TYPE DOMAIN-CONTAINING PROTEIN"/>
    <property type="match status" value="1"/>
</dbReference>